<keyword evidence="2" id="KW-0378">Hydrolase</keyword>
<evidence type="ECO:0000259" key="3">
    <source>
        <dbReference type="Pfam" id="PF02016"/>
    </source>
</evidence>
<feature type="domain" description="LD-carboxypeptidase N-terminal" evidence="3">
    <location>
        <begin position="16"/>
        <end position="137"/>
    </location>
</feature>
<comment type="caution">
    <text evidence="5">The sequence shown here is derived from an EMBL/GenBank/DDBJ whole genome shotgun (WGS) entry which is preliminary data.</text>
</comment>
<sequence length="359" mass="38290">MPSPIIPPALKPGDTIAFISPSARLNHELPLVMERATAVLESLGYKVRTYYTPDTGIQSSIANRLAEIRAAFTATDLSAIICTIGGPAFTELIPALVADKALHATIRAHPKIVVGYSDISGLHWLLHAMAGLRTFYGPGAIPELGEASSLSDEASPLAFCVKHLFRAIADTRPLGEIARSPTYAKEVAPMFTDASSLKPPVLTPAHPWKWLRPGKARGRLFGGCLTVVARLQGVRAIVPDWRGRIIFLETAIGDDDVSGNPIHRVQAGFADLIAGGAFDEAAGLVVGRPFGYDTPEAQEEYAGVITGLLTEGPLSENKFPILFNVDIGHTTPLVTLPYDALAELDSEADRFAVLEAGVV</sequence>
<protein>
    <submittedName>
        <fullName evidence="5">Peptidase u61 ld-carboxypeptidase a</fullName>
    </submittedName>
</protein>
<dbReference type="PANTHER" id="PTHR30237">
    <property type="entry name" value="MURAMOYLTETRAPEPTIDE CARBOXYPEPTIDASE"/>
    <property type="match status" value="1"/>
</dbReference>
<dbReference type="Proteomes" id="UP000770015">
    <property type="component" value="Unassembled WGS sequence"/>
</dbReference>
<proteinExistence type="inferred from homology"/>
<dbReference type="GO" id="GO:0016787">
    <property type="term" value="F:hydrolase activity"/>
    <property type="evidence" value="ECO:0007669"/>
    <property type="project" value="UniProtKB-KW"/>
</dbReference>
<name>A0A9P9ACB9_9PEZI</name>
<dbReference type="InterPro" id="IPR029062">
    <property type="entry name" value="Class_I_gatase-like"/>
</dbReference>
<evidence type="ECO:0000313" key="5">
    <source>
        <dbReference type="EMBL" id="KAH6695220.1"/>
    </source>
</evidence>
<dbReference type="InterPro" id="IPR040921">
    <property type="entry name" value="Peptidase_S66C"/>
</dbReference>
<dbReference type="PANTHER" id="PTHR30237:SF4">
    <property type="entry name" value="LD-CARBOXYPEPTIDASE C-TERMINAL DOMAIN-CONTAINING PROTEIN"/>
    <property type="match status" value="1"/>
</dbReference>
<dbReference type="InterPro" id="IPR003507">
    <property type="entry name" value="S66_fam"/>
</dbReference>
<comment type="similarity">
    <text evidence="1">Belongs to the peptidase S66 family.</text>
</comment>
<organism evidence="5 6">
    <name type="scientific">Plectosphaerella plurivora</name>
    <dbReference type="NCBI Taxonomy" id="936078"/>
    <lineage>
        <taxon>Eukaryota</taxon>
        <taxon>Fungi</taxon>
        <taxon>Dikarya</taxon>
        <taxon>Ascomycota</taxon>
        <taxon>Pezizomycotina</taxon>
        <taxon>Sordariomycetes</taxon>
        <taxon>Hypocreomycetidae</taxon>
        <taxon>Glomerellales</taxon>
        <taxon>Plectosphaerellaceae</taxon>
        <taxon>Plectosphaerella</taxon>
    </lineage>
</organism>
<evidence type="ECO:0000256" key="2">
    <source>
        <dbReference type="ARBA" id="ARBA00022801"/>
    </source>
</evidence>
<dbReference type="Pfam" id="PF17676">
    <property type="entry name" value="Peptidase_S66C"/>
    <property type="match status" value="1"/>
</dbReference>
<dbReference type="PIRSF" id="PIRSF028757">
    <property type="entry name" value="LD-carboxypeptidase"/>
    <property type="match status" value="1"/>
</dbReference>
<gene>
    <name evidence="5" type="ORF">F5X68DRAFT_29285</name>
</gene>
<dbReference type="InterPro" id="IPR027478">
    <property type="entry name" value="LdcA_N"/>
</dbReference>
<evidence type="ECO:0000313" key="6">
    <source>
        <dbReference type="Proteomes" id="UP000770015"/>
    </source>
</evidence>
<keyword evidence="6" id="KW-1185">Reference proteome</keyword>
<accession>A0A9P9ACB9</accession>
<feature type="domain" description="LD-carboxypeptidase C-terminal" evidence="4">
    <location>
        <begin position="217"/>
        <end position="344"/>
    </location>
</feature>
<dbReference type="SUPFAM" id="SSF52317">
    <property type="entry name" value="Class I glutamine amidotransferase-like"/>
    <property type="match status" value="1"/>
</dbReference>
<dbReference type="AlphaFoldDB" id="A0A9P9ACB9"/>
<dbReference type="OrthoDB" id="5186469at2759"/>
<dbReference type="InterPro" id="IPR027461">
    <property type="entry name" value="Carboxypeptidase_A_C_sf"/>
</dbReference>
<dbReference type="EMBL" id="JAGSXJ010000002">
    <property type="protein sequence ID" value="KAH6695220.1"/>
    <property type="molecule type" value="Genomic_DNA"/>
</dbReference>
<dbReference type="CDD" id="cd07062">
    <property type="entry name" value="Peptidase_S66_mccF_like"/>
    <property type="match status" value="1"/>
</dbReference>
<dbReference type="SUPFAM" id="SSF141986">
    <property type="entry name" value="LD-carboxypeptidase A C-terminal domain-like"/>
    <property type="match status" value="1"/>
</dbReference>
<reference evidence="5" key="1">
    <citation type="journal article" date="2021" name="Nat. Commun.">
        <title>Genetic determinants of endophytism in the Arabidopsis root mycobiome.</title>
        <authorList>
            <person name="Mesny F."/>
            <person name="Miyauchi S."/>
            <person name="Thiergart T."/>
            <person name="Pickel B."/>
            <person name="Atanasova L."/>
            <person name="Karlsson M."/>
            <person name="Huettel B."/>
            <person name="Barry K.W."/>
            <person name="Haridas S."/>
            <person name="Chen C."/>
            <person name="Bauer D."/>
            <person name="Andreopoulos W."/>
            <person name="Pangilinan J."/>
            <person name="LaButti K."/>
            <person name="Riley R."/>
            <person name="Lipzen A."/>
            <person name="Clum A."/>
            <person name="Drula E."/>
            <person name="Henrissat B."/>
            <person name="Kohler A."/>
            <person name="Grigoriev I.V."/>
            <person name="Martin F.M."/>
            <person name="Hacquard S."/>
        </authorList>
    </citation>
    <scope>NUCLEOTIDE SEQUENCE</scope>
    <source>
        <strain evidence="5">MPI-SDFR-AT-0117</strain>
    </source>
</reference>
<evidence type="ECO:0000259" key="4">
    <source>
        <dbReference type="Pfam" id="PF17676"/>
    </source>
</evidence>
<dbReference type="InterPro" id="IPR040449">
    <property type="entry name" value="Peptidase_S66_N"/>
</dbReference>
<dbReference type="Pfam" id="PF02016">
    <property type="entry name" value="Peptidase_S66"/>
    <property type="match status" value="1"/>
</dbReference>
<dbReference type="Gene3D" id="3.50.30.60">
    <property type="entry name" value="LD-carboxypeptidase A C-terminal domain-like"/>
    <property type="match status" value="1"/>
</dbReference>
<dbReference type="Gene3D" id="3.40.50.10740">
    <property type="entry name" value="Class I glutamine amidotransferase-like"/>
    <property type="match status" value="1"/>
</dbReference>
<evidence type="ECO:0000256" key="1">
    <source>
        <dbReference type="ARBA" id="ARBA00010233"/>
    </source>
</evidence>